<reference evidence="1" key="1">
    <citation type="submission" date="2023-04" db="EMBL/GenBank/DDBJ databases">
        <title>A chromosome-level genome assembly of the parasitoid wasp Eretmocerus hayati.</title>
        <authorList>
            <person name="Zhong Y."/>
            <person name="Liu S."/>
            <person name="Liu Y."/>
        </authorList>
    </citation>
    <scope>NUCLEOTIDE SEQUENCE</scope>
    <source>
        <strain evidence="1">ZJU_SS_LIU_2023</strain>
    </source>
</reference>
<evidence type="ECO:0000313" key="2">
    <source>
        <dbReference type="Proteomes" id="UP001239111"/>
    </source>
</evidence>
<gene>
    <name evidence="1" type="ORF">QAD02_002401</name>
</gene>
<sequence length="109" mass="12513">MMFFFIVINTSEPVEGAASDTKELEQEEENNDKEKEAMLVESVGHDSVENESLEDESVHRRKPMKPQPPQFYAVKPMTAFGAPPVDGEQHLESRLRGEVAERKRRQREV</sequence>
<proteinExistence type="predicted"/>
<comment type="caution">
    <text evidence="1">The sequence shown here is derived from an EMBL/GenBank/DDBJ whole genome shotgun (WGS) entry which is preliminary data.</text>
</comment>
<dbReference type="Proteomes" id="UP001239111">
    <property type="component" value="Chromosome 3"/>
</dbReference>
<protein>
    <submittedName>
        <fullName evidence="1">Uncharacterized protein</fullName>
    </submittedName>
</protein>
<name>A0ACC2NLP7_9HYME</name>
<organism evidence="1 2">
    <name type="scientific">Eretmocerus hayati</name>
    <dbReference type="NCBI Taxonomy" id="131215"/>
    <lineage>
        <taxon>Eukaryota</taxon>
        <taxon>Metazoa</taxon>
        <taxon>Ecdysozoa</taxon>
        <taxon>Arthropoda</taxon>
        <taxon>Hexapoda</taxon>
        <taxon>Insecta</taxon>
        <taxon>Pterygota</taxon>
        <taxon>Neoptera</taxon>
        <taxon>Endopterygota</taxon>
        <taxon>Hymenoptera</taxon>
        <taxon>Apocrita</taxon>
        <taxon>Proctotrupomorpha</taxon>
        <taxon>Chalcidoidea</taxon>
        <taxon>Aphelinidae</taxon>
        <taxon>Aphelininae</taxon>
        <taxon>Eretmocerus</taxon>
    </lineage>
</organism>
<dbReference type="EMBL" id="CM056743">
    <property type="protein sequence ID" value="KAJ8671142.1"/>
    <property type="molecule type" value="Genomic_DNA"/>
</dbReference>
<accession>A0ACC2NLP7</accession>
<keyword evidence="2" id="KW-1185">Reference proteome</keyword>
<evidence type="ECO:0000313" key="1">
    <source>
        <dbReference type="EMBL" id="KAJ8671142.1"/>
    </source>
</evidence>